<dbReference type="Proteomes" id="UP000295087">
    <property type="component" value="Unassembled WGS sequence"/>
</dbReference>
<keyword evidence="3" id="KW-0328">Glycosyltransferase</keyword>
<dbReference type="Pfam" id="PF00535">
    <property type="entry name" value="Glycos_transf_2"/>
    <property type="match status" value="1"/>
</dbReference>
<evidence type="ECO:0000313" key="12">
    <source>
        <dbReference type="Proteomes" id="UP000295087"/>
    </source>
</evidence>
<evidence type="ECO:0000256" key="1">
    <source>
        <dbReference type="ARBA" id="ARBA00004236"/>
    </source>
</evidence>
<comment type="caution">
    <text evidence="11">The sequence shown here is derived from an EMBL/GenBank/DDBJ whole genome shotgun (WGS) entry which is preliminary data.</text>
</comment>
<dbReference type="CDD" id="cd06423">
    <property type="entry name" value="CESA_like"/>
    <property type="match status" value="1"/>
</dbReference>
<evidence type="ECO:0000313" key="11">
    <source>
        <dbReference type="EMBL" id="TDP42191.1"/>
    </source>
</evidence>
<dbReference type="SUPFAM" id="SSF53448">
    <property type="entry name" value="Nucleotide-diphospho-sugar transferases"/>
    <property type="match status" value="1"/>
</dbReference>
<evidence type="ECO:0000256" key="7">
    <source>
        <dbReference type="ARBA" id="ARBA00037904"/>
    </source>
</evidence>
<dbReference type="InterPro" id="IPR001173">
    <property type="entry name" value="Glyco_trans_2-like"/>
</dbReference>
<keyword evidence="2" id="KW-1003">Cell membrane</keyword>
<dbReference type="GO" id="GO:0005886">
    <property type="term" value="C:plasma membrane"/>
    <property type="evidence" value="ECO:0007669"/>
    <property type="project" value="UniProtKB-SubCell"/>
</dbReference>
<name>A0A4R6PTJ2_NOCIG</name>
<sequence length="251" mass="27961">MRKPLWVVIPAFDEERGIEATLEALADQRDTDFTVVVVDNNSTDRTVEVVRKFAAANPVPVIEVIDEAQKGTGAAADTGMRYAIAQGAELLARTDADCLPAPDWTQRIRAGFDSGLRLVSGQLIPRTDEGVSWRDRTIIRVALEVASLFGKVRSGNRDPRYLGPYVMTPGCNMAITAELYSAAGGFPRTAIEDLHEDRALVNAVRTITTDYGLRRDVRVYGSNRRVRAWGIRKTLAWYADHRYRPEVVDIR</sequence>
<dbReference type="AlphaFoldDB" id="A0A4R6PTJ2"/>
<evidence type="ECO:0000256" key="3">
    <source>
        <dbReference type="ARBA" id="ARBA00022676"/>
    </source>
</evidence>
<comment type="function">
    <text evidence="6">Catalyzes the glycosylation of 4,4'-diaponeurosporenoate, i.e. the esterification of glucose at the C1'' position with the carboxyl group of 4,4'-diaponeurosporenic acid, to form glycosyl-4,4'-diaponeurosporenoate. This is a step in the biosynthesis of staphyloxanthin, an orange pigment present in most staphylococci strains.</text>
</comment>
<comment type="subcellular location">
    <subcellularLocation>
        <location evidence="1">Cell membrane</location>
    </subcellularLocation>
</comment>
<gene>
    <name evidence="11" type="ORF">DFR75_1011301</name>
</gene>
<organism evidence="11 12">
    <name type="scientific">Nocardia ignorata</name>
    <dbReference type="NCBI Taxonomy" id="145285"/>
    <lineage>
        <taxon>Bacteria</taxon>
        <taxon>Bacillati</taxon>
        <taxon>Actinomycetota</taxon>
        <taxon>Actinomycetes</taxon>
        <taxon>Mycobacteriales</taxon>
        <taxon>Nocardiaceae</taxon>
        <taxon>Nocardia</taxon>
    </lineage>
</organism>
<dbReference type="Gene3D" id="3.90.550.10">
    <property type="entry name" value="Spore Coat Polysaccharide Biosynthesis Protein SpsA, Chain A"/>
    <property type="match status" value="1"/>
</dbReference>
<protein>
    <recommendedName>
        <fullName evidence="9">4,4'-diaponeurosporenoate glycosyltransferase</fullName>
    </recommendedName>
</protein>
<keyword evidence="5" id="KW-0472">Membrane</keyword>
<proteinExistence type="inferred from homology"/>
<dbReference type="PANTHER" id="PTHR43646:SF2">
    <property type="entry name" value="GLYCOSYLTRANSFERASE 2-LIKE DOMAIN-CONTAINING PROTEIN"/>
    <property type="match status" value="1"/>
</dbReference>
<keyword evidence="12" id="KW-1185">Reference proteome</keyword>
<comment type="similarity">
    <text evidence="8">Belongs to the glycosyltransferase 2 family. CrtQ subfamily.</text>
</comment>
<keyword evidence="4 11" id="KW-0808">Transferase</keyword>
<dbReference type="InterPro" id="IPR029044">
    <property type="entry name" value="Nucleotide-diphossugar_trans"/>
</dbReference>
<evidence type="ECO:0000259" key="10">
    <source>
        <dbReference type="Pfam" id="PF00535"/>
    </source>
</evidence>
<evidence type="ECO:0000256" key="9">
    <source>
        <dbReference type="ARBA" id="ARBA00040345"/>
    </source>
</evidence>
<evidence type="ECO:0000256" key="4">
    <source>
        <dbReference type="ARBA" id="ARBA00022679"/>
    </source>
</evidence>
<feature type="domain" description="Glycosyltransferase 2-like" evidence="10">
    <location>
        <begin position="7"/>
        <end position="144"/>
    </location>
</feature>
<dbReference type="PANTHER" id="PTHR43646">
    <property type="entry name" value="GLYCOSYLTRANSFERASE"/>
    <property type="match status" value="1"/>
</dbReference>
<evidence type="ECO:0000256" key="8">
    <source>
        <dbReference type="ARBA" id="ARBA00038120"/>
    </source>
</evidence>
<evidence type="ECO:0000256" key="6">
    <source>
        <dbReference type="ARBA" id="ARBA00037281"/>
    </source>
</evidence>
<evidence type="ECO:0000256" key="2">
    <source>
        <dbReference type="ARBA" id="ARBA00022475"/>
    </source>
</evidence>
<dbReference type="GO" id="GO:0016757">
    <property type="term" value="F:glycosyltransferase activity"/>
    <property type="evidence" value="ECO:0007669"/>
    <property type="project" value="UniProtKB-KW"/>
</dbReference>
<accession>A0A4R6PTJ2</accession>
<comment type="pathway">
    <text evidence="7">Carotenoid biosynthesis; staphyloxanthin biosynthesis; staphyloxanthin from farnesyl diphosphate: step 4/5.</text>
</comment>
<dbReference type="EMBL" id="SNXK01000001">
    <property type="protein sequence ID" value="TDP42191.1"/>
    <property type="molecule type" value="Genomic_DNA"/>
</dbReference>
<evidence type="ECO:0000256" key="5">
    <source>
        <dbReference type="ARBA" id="ARBA00023136"/>
    </source>
</evidence>
<reference evidence="11 12" key="1">
    <citation type="submission" date="2019-03" db="EMBL/GenBank/DDBJ databases">
        <title>Genomic Encyclopedia of Type Strains, Phase IV (KMG-IV): sequencing the most valuable type-strain genomes for metagenomic binning, comparative biology and taxonomic classification.</title>
        <authorList>
            <person name="Goeker M."/>
        </authorList>
    </citation>
    <scope>NUCLEOTIDE SEQUENCE [LARGE SCALE GENOMIC DNA]</scope>
    <source>
        <strain evidence="11 12">DSM 44496</strain>
    </source>
</reference>
<dbReference type="RefSeq" id="WP_067491426.1">
    <property type="nucleotide sequence ID" value="NZ_SNXK01000001.1"/>
</dbReference>